<dbReference type="AlphaFoldDB" id="A0A5J9WIV4"/>
<dbReference type="InterPro" id="IPR000010">
    <property type="entry name" value="Cystatin_dom"/>
</dbReference>
<feature type="non-terminal residue" evidence="6">
    <location>
        <position position="131"/>
    </location>
</feature>
<gene>
    <name evidence="6" type="ORF">EJB05_07612</name>
</gene>
<dbReference type="InterPro" id="IPR046350">
    <property type="entry name" value="Cystatin_sf"/>
</dbReference>
<dbReference type="Gramene" id="TVU47993">
    <property type="protein sequence ID" value="TVU47993"/>
    <property type="gene ID" value="EJB05_07612"/>
</dbReference>
<dbReference type="Gene3D" id="3.10.450.10">
    <property type="match status" value="1"/>
</dbReference>
<keyword evidence="2" id="KW-0646">Protease inhibitor</keyword>
<dbReference type="SMART" id="SM00043">
    <property type="entry name" value="CY"/>
    <property type="match status" value="1"/>
</dbReference>
<sequence>MRTGLLFAVAAMVAYIVVAPATAIRPGSFYPIDNINDPHIQELGRWAVTEHNKQANAGLTFNRVVSGQQQVVSGMRYRLNIDASNPNGNYRADIYEQSWTNTQILRHCLSLFSYLGSSVCRMKAIFIPDVT</sequence>
<dbReference type="OrthoDB" id="752087at2759"/>
<dbReference type="CDD" id="cd00042">
    <property type="entry name" value="CY"/>
    <property type="match status" value="1"/>
</dbReference>
<name>A0A5J9WIV4_9POAL</name>
<evidence type="ECO:0000256" key="2">
    <source>
        <dbReference type="ARBA" id="ARBA00022690"/>
    </source>
</evidence>
<comment type="caution">
    <text evidence="6">The sequence shown here is derived from an EMBL/GenBank/DDBJ whole genome shotgun (WGS) entry which is preliminary data.</text>
</comment>
<proteinExistence type="inferred from homology"/>
<accession>A0A5J9WIV4</accession>
<protein>
    <recommendedName>
        <fullName evidence="5">Cystatin domain-containing protein</fullName>
    </recommendedName>
</protein>
<feature type="chain" id="PRO_5023870322" description="Cystatin domain-containing protein" evidence="4">
    <location>
        <begin position="24"/>
        <end position="131"/>
    </location>
</feature>
<evidence type="ECO:0000313" key="7">
    <source>
        <dbReference type="Proteomes" id="UP000324897"/>
    </source>
</evidence>
<evidence type="ECO:0000313" key="6">
    <source>
        <dbReference type="EMBL" id="TVU47993.1"/>
    </source>
</evidence>
<reference evidence="6 7" key="1">
    <citation type="journal article" date="2019" name="Sci. Rep.">
        <title>A high-quality genome of Eragrostis curvula grass provides insights into Poaceae evolution and supports new strategies to enhance forage quality.</title>
        <authorList>
            <person name="Carballo J."/>
            <person name="Santos B.A.C.M."/>
            <person name="Zappacosta D."/>
            <person name="Garbus I."/>
            <person name="Selva J.P."/>
            <person name="Gallo C.A."/>
            <person name="Diaz A."/>
            <person name="Albertini E."/>
            <person name="Caccamo M."/>
            <person name="Echenique V."/>
        </authorList>
    </citation>
    <scope>NUCLEOTIDE SEQUENCE [LARGE SCALE GENOMIC DNA]</scope>
    <source>
        <strain evidence="7">cv. Victoria</strain>
        <tissue evidence="6">Leaf</tissue>
    </source>
</reference>
<evidence type="ECO:0000256" key="4">
    <source>
        <dbReference type="SAM" id="SignalP"/>
    </source>
</evidence>
<feature type="signal peptide" evidence="4">
    <location>
        <begin position="1"/>
        <end position="23"/>
    </location>
</feature>
<evidence type="ECO:0000259" key="5">
    <source>
        <dbReference type="SMART" id="SM00043"/>
    </source>
</evidence>
<keyword evidence="3" id="KW-0789">Thiol protease inhibitor</keyword>
<keyword evidence="7" id="KW-1185">Reference proteome</keyword>
<dbReference type="Proteomes" id="UP000324897">
    <property type="component" value="Chromosome 5"/>
</dbReference>
<comment type="similarity">
    <text evidence="1">Belongs to the cystatin family. Phytocystatin subfamily.</text>
</comment>
<dbReference type="SUPFAM" id="SSF54403">
    <property type="entry name" value="Cystatin/monellin"/>
    <property type="match status" value="1"/>
</dbReference>
<feature type="domain" description="Cystatin" evidence="5">
    <location>
        <begin position="24"/>
        <end position="110"/>
    </location>
</feature>
<dbReference type="InterPro" id="IPR027214">
    <property type="entry name" value="Cystatin"/>
</dbReference>
<dbReference type="GO" id="GO:0004869">
    <property type="term" value="F:cysteine-type endopeptidase inhibitor activity"/>
    <property type="evidence" value="ECO:0007669"/>
    <property type="project" value="UniProtKB-KW"/>
</dbReference>
<dbReference type="Pfam" id="PF16845">
    <property type="entry name" value="SQAPI"/>
    <property type="match status" value="1"/>
</dbReference>
<feature type="non-terminal residue" evidence="6">
    <location>
        <position position="1"/>
    </location>
</feature>
<keyword evidence="4" id="KW-0732">Signal</keyword>
<dbReference type="EMBL" id="RWGY01000004">
    <property type="protein sequence ID" value="TVU47993.1"/>
    <property type="molecule type" value="Genomic_DNA"/>
</dbReference>
<organism evidence="6 7">
    <name type="scientific">Eragrostis curvula</name>
    <name type="common">weeping love grass</name>
    <dbReference type="NCBI Taxonomy" id="38414"/>
    <lineage>
        <taxon>Eukaryota</taxon>
        <taxon>Viridiplantae</taxon>
        <taxon>Streptophyta</taxon>
        <taxon>Embryophyta</taxon>
        <taxon>Tracheophyta</taxon>
        <taxon>Spermatophyta</taxon>
        <taxon>Magnoliopsida</taxon>
        <taxon>Liliopsida</taxon>
        <taxon>Poales</taxon>
        <taxon>Poaceae</taxon>
        <taxon>PACMAD clade</taxon>
        <taxon>Chloridoideae</taxon>
        <taxon>Eragrostideae</taxon>
        <taxon>Eragrostidinae</taxon>
        <taxon>Eragrostis</taxon>
    </lineage>
</organism>
<evidence type="ECO:0000256" key="3">
    <source>
        <dbReference type="ARBA" id="ARBA00022704"/>
    </source>
</evidence>
<evidence type="ECO:0000256" key="1">
    <source>
        <dbReference type="ARBA" id="ARBA00007233"/>
    </source>
</evidence>
<dbReference type="PANTHER" id="PTHR47116">
    <property type="entry name" value="PHLOEM FILAMENT PROTEIN"/>
    <property type="match status" value="1"/>
</dbReference>